<dbReference type="OrthoDB" id="10287998at2759"/>
<name>A0A8X7UAR2_BRACI</name>
<dbReference type="Proteomes" id="UP000886595">
    <property type="component" value="Unassembled WGS sequence"/>
</dbReference>
<comment type="caution">
    <text evidence="1">The sequence shown here is derived from an EMBL/GenBank/DDBJ whole genome shotgun (WGS) entry which is preliminary data.</text>
</comment>
<protein>
    <submittedName>
        <fullName evidence="1">Uncharacterized protein</fullName>
    </submittedName>
</protein>
<dbReference type="AlphaFoldDB" id="A0A8X7UAR2"/>
<evidence type="ECO:0000313" key="1">
    <source>
        <dbReference type="EMBL" id="KAG2271982.1"/>
    </source>
</evidence>
<evidence type="ECO:0000313" key="2">
    <source>
        <dbReference type="Proteomes" id="UP000886595"/>
    </source>
</evidence>
<keyword evidence="2" id="KW-1185">Reference proteome</keyword>
<sequence>MIRTGEIMATTMILFLHVEYAWLSRGRGRLLMGLGLDRSHRTMTPINTKYEKKPNQFCVCDKCLRWEEEAEGTKNVNYVACDYSYGELTWHKLIF</sequence>
<dbReference type="EMBL" id="JAAMPC010000013">
    <property type="protein sequence ID" value="KAG2271982.1"/>
    <property type="molecule type" value="Genomic_DNA"/>
</dbReference>
<gene>
    <name evidence="1" type="ORF">Bca52824_066537</name>
</gene>
<organism evidence="1 2">
    <name type="scientific">Brassica carinata</name>
    <name type="common">Ethiopian mustard</name>
    <name type="synonym">Abyssinian cabbage</name>
    <dbReference type="NCBI Taxonomy" id="52824"/>
    <lineage>
        <taxon>Eukaryota</taxon>
        <taxon>Viridiplantae</taxon>
        <taxon>Streptophyta</taxon>
        <taxon>Embryophyta</taxon>
        <taxon>Tracheophyta</taxon>
        <taxon>Spermatophyta</taxon>
        <taxon>Magnoliopsida</taxon>
        <taxon>eudicotyledons</taxon>
        <taxon>Gunneridae</taxon>
        <taxon>Pentapetalae</taxon>
        <taxon>rosids</taxon>
        <taxon>malvids</taxon>
        <taxon>Brassicales</taxon>
        <taxon>Brassicaceae</taxon>
        <taxon>Brassiceae</taxon>
        <taxon>Brassica</taxon>
    </lineage>
</organism>
<reference evidence="1 2" key="1">
    <citation type="submission" date="2020-02" db="EMBL/GenBank/DDBJ databases">
        <authorList>
            <person name="Ma Q."/>
            <person name="Huang Y."/>
            <person name="Song X."/>
            <person name="Pei D."/>
        </authorList>
    </citation>
    <scope>NUCLEOTIDE SEQUENCE [LARGE SCALE GENOMIC DNA]</scope>
    <source>
        <strain evidence="1">Sxm20200214</strain>
        <tissue evidence="1">Leaf</tissue>
    </source>
</reference>
<proteinExistence type="predicted"/>
<accession>A0A8X7UAR2</accession>